<keyword evidence="4" id="KW-1133">Transmembrane helix</keyword>
<comment type="similarity">
    <text evidence="1">Belongs to the glycosyltransferase 2 family.</text>
</comment>
<name>A0ABU9L1I0_9FLAO</name>
<keyword evidence="3 6" id="KW-0808">Transferase</keyword>
<dbReference type="RefSeq" id="WP_342160387.1">
    <property type="nucleotide sequence ID" value="NZ_JBCDNA010000002.1"/>
</dbReference>
<sequence>MIFASLLIFVSYAMLILYFYRGIERLKSPVNDNKDPEASFSILVPFRNEALNLPALLQSITELDYPAHKFELILINDDSSDESVSIVSTFREEHPKLKIIQADLIKQSNSPKKEAINYGVALASHPWILTTDADCIVPQSWLKTFDLMIRQEPVHMVVAPVAYAPGPGFLHNFQALDFLSLQGITMGSFGMNDKGLGQPFLCNGANLCYQKESFTKVNGFRGNEHLASGDDVFLLEKMNRAFPGKIKFLKSKAAIVLTSSKDSLRGLLRQRVRWAAKITGFDSVFAKLVGLLVFVTNLLVIVTIILGVLGQMSWAHVGLLYLVKFNIDFIFLHRTSQFFEQQDVMKSYFISSLLYPFYTILIVSLSFKKAYTWKERVLR</sequence>
<feature type="transmembrane region" description="Helical" evidence="4">
    <location>
        <begin position="6"/>
        <end position="23"/>
    </location>
</feature>
<gene>
    <name evidence="6" type="ORF">AABB81_10325</name>
</gene>
<dbReference type="EMBL" id="JBCDNA010000002">
    <property type="protein sequence ID" value="MEL4456292.1"/>
    <property type="molecule type" value="Genomic_DNA"/>
</dbReference>
<evidence type="ECO:0000256" key="1">
    <source>
        <dbReference type="ARBA" id="ARBA00006739"/>
    </source>
</evidence>
<reference evidence="6 7" key="1">
    <citation type="submission" date="2024-04" db="EMBL/GenBank/DDBJ databases">
        <title>whole genome sequencing of Lutimonas vermicola strain IMCC1616.</title>
        <authorList>
            <person name="Bae S.S."/>
        </authorList>
    </citation>
    <scope>NUCLEOTIDE SEQUENCE [LARGE SCALE GENOMIC DNA]</scope>
    <source>
        <strain evidence="6 7">IMCC1616</strain>
    </source>
</reference>
<feature type="transmembrane region" description="Helical" evidence="4">
    <location>
        <begin position="284"/>
        <end position="308"/>
    </location>
</feature>
<dbReference type="GO" id="GO:0016757">
    <property type="term" value="F:glycosyltransferase activity"/>
    <property type="evidence" value="ECO:0007669"/>
    <property type="project" value="UniProtKB-KW"/>
</dbReference>
<dbReference type="Proteomes" id="UP001474120">
    <property type="component" value="Unassembled WGS sequence"/>
</dbReference>
<organism evidence="6 7">
    <name type="scientific">Lutimonas vermicola</name>
    <dbReference type="NCBI Taxonomy" id="414288"/>
    <lineage>
        <taxon>Bacteria</taxon>
        <taxon>Pseudomonadati</taxon>
        <taxon>Bacteroidota</taxon>
        <taxon>Flavobacteriia</taxon>
        <taxon>Flavobacteriales</taxon>
        <taxon>Flavobacteriaceae</taxon>
        <taxon>Lutimonas</taxon>
    </lineage>
</organism>
<evidence type="ECO:0000256" key="4">
    <source>
        <dbReference type="SAM" id="Phobius"/>
    </source>
</evidence>
<evidence type="ECO:0000256" key="3">
    <source>
        <dbReference type="ARBA" id="ARBA00022679"/>
    </source>
</evidence>
<keyword evidence="4" id="KW-0472">Membrane</keyword>
<evidence type="ECO:0000313" key="6">
    <source>
        <dbReference type="EMBL" id="MEL4456292.1"/>
    </source>
</evidence>
<dbReference type="Gene3D" id="3.90.550.10">
    <property type="entry name" value="Spore Coat Polysaccharide Biosynthesis Protein SpsA, Chain A"/>
    <property type="match status" value="1"/>
</dbReference>
<accession>A0ABU9L1I0</accession>
<evidence type="ECO:0000256" key="2">
    <source>
        <dbReference type="ARBA" id="ARBA00022676"/>
    </source>
</evidence>
<feature type="transmembrane region" description="Helical" evidence="4">
    <location>
        <begin position="353"/>
        <end position="371"/>
    </location>
</feature>
<evidence type="ECO:0000313" key="7">
    <source>
        <dbReference type="Proteomes" id="UP001474120"/>
    </source>
</evidence>
<keyword evidence="4" id="KW-0812">Transmembrane</keyword>
<dbReference type="InterPro" id="IPR001173">
    <property type="entry name" value="Glyco_trans_2-like"/>
</dbReference>
<dbReference type="EC" id="2.4.-.-" evidence="6"/>
<dbReference type="InterPro" id="IPR029044">
    <property type="entry name" value="Nucleotide-diphossugar_trans"/>
</dbReference>
<proteinExistence type="inferred from homology"/>
<comment type="caution">
    <text evidence="6">The sequence shown here is derived from an EMBL/GenBank/DDBJ whole genome shotgun (WGS) entry which is preliminary data.</text>
</comment>
<feature type="domain" description="Glycosyltransferase 2-like" evidence="5">
    <location>
        <begin position="41"/>
        <end position="167"/>
    </location>
</feature>
<dbReference type="PANTHER" id="PTHR43630:SF1">
    <property type="entry name" value="POLY-BETA-1,6-N-ACETYL-D-GLUCOSAMINE SYNTHASE"/>
    <property type="match status" value="1"/>
</dbReference>
<dbReference type="Pfam" id="PF00535">
    <property type="entry name" value="Glycos_transf_2"/>
    <property type="match status" value="1"/>
</dbReference>
<protein>
    <submittedName>
        <fullName evidence="6">Glycosyltransferase</fullName>
        <ecNumber evidence="6">2.4.-.-</ecNumber>
    </submittedName>
</protein>
<dbReference type="PANTHER" id="PTHR43630">
    <property type="entry name" value="POLY-BETA-1,6-N-ACETYL-D-GLUCOSAMINE SYNTHASE"/>
    <property type="match status" value="1"/>
</dbReference>
<dbReference type="SUPFAM" id="SSF53448">
    <property type="entry name" value="Nucleotide-diphospho-sugar transferases"/>
    <property type="match status" value="1"/>
</dbReference>
<keyword evidence="2 6" id="KW-0328">Glycosyltransferase</keyword>
<evidence type="ECO:0000259" key="5">
    <source>
        <dbReference type="Pfam" id="PF00535"/>
    </source>
</evidence>
<keyword evidence="7" id="KW-1185">Reference proteome</keyword>
<dbReference type="CDD" id="cd04192">
    <property type="entry name" value="GT_2_like_e"/>
    <property type="match status" value="1"/>
</dbReference>